<feature type="compositionally biased region" description="Polar residues" evidence="2">
    <location>
        <begin position="169"/>
        <end position="195"/>
    </location>
</feature>
<feature type="compositionally biased region" description="Basic residues" evidence="2">
    <location>
        <begin position="51"/>
        <end position="63"/>
    </location>
</feature>
<keyword evidence="5" id="KW-1185">Reference proteome</keyword>
<dbReference type="STRING" id="94128.A0A2A3E9H9"/>
<feature type="compositionally biased region" description="Basic and acidic residues" evidence="2">
    <location>
        <begin position="139"/>
        <end position="151"/>
    </location>
</feature>
<dbReference type="Proteomes" id="UP000242457">
    <property type="component" value="Unassembled WGS sequence"/>
</dbReference>
<evidence type="ECO:0000259" key="3">
    <source>
        <dbReference type="PROSITE" id="PS50118"/>
    </source>
</evidence>
<dbReference type="GO" id="GO:0003677">
    <property type="term" value="F:DNA binding"/>
    <property type="evidence" value="ECO:0007669"/>
    <property type="project" value="UniProtKB-UniRule"/>
</dbReference>
<feature type="compositionally biased region" description="Basic residues" evidence="2">
    <location>
        <begin position="152"/>
        <end position="165"/>
    </location>
</feature>
<dbReference type="Pfam" id="PF00505">
    <property type="entry name" value="HMG_box"/>
    <property type="match status" value="1"/>
</dbReference>
<feature type="region of interest" description="Disordered" evidence="2">
    <location>
        <begin position="115"/>
        <end position="195"/>
    </location>
</feature>
<reference evidence="4 5" key="1">
    <citation type="submission" date="2014-07" db="EMBL/GenBank/DDBJ databases">
        <title>Genomic and transcriptomic analysis on Apis cerana provide comprehensive insights into honey bee biology.</title>
        <authorList>
            <person name="Diao Q."/>
            <person name="Sun L."/>
            <person name="Zheng H."/>
            <person name="Zheng H."/>
            <person name="Xu S."/>
            <person name="Wang S."/>
            <person name="Zeng Z."/>
            <person name="Hu F."/>
            <person name="Su S."/>
            <person name="Wu J."/>
        </authorList>
    </citation>
    <scope>NUCLEOTIDE SEQUENCE [LARGE SCALE GENOMIC DNA]</scope>
    <source>
        <tissue evidence="4">Pupae without intestine</tissue>
    </source>
</reference>
<feature type="compositionally biased region" description="Polar residues" evidence="2">
    <location>
        <begin position="120"/>
        <end position="138"/>
    </location>
</feature>
<evidence type="ECO:0000256" key="2">
    <source>
        <dbReference type="SAM" id="MobiDB-lite"/>
    </source>
</evidence>
<dbReference type="GO" id="GO:0005634">
    <property type="term" value="C:nucleus"/>
    <property type="evidence" value="ECO:0007669"/>
    <property type="project" value="UniProtKB-UniRule"/>
</dbReference>
<organism evidence="4 5">
    <name type="scientific">Apis cerana cerana</name>
    <name type="common">Oriental honeybee</name>
    <dbReference type="NCBI Taxonomy" id="94128"/>
    <lineage>
        <taxon>Eukaryota</taxon>
        <taxon>Metazoa</taxon>
        <taxon>Ecdysozoa</taxon>
        <taxon>Arthropoda</taxon>
        <taxon>Hexapoda</taxon>
        <taxon>Insecta</taxon>
        <taxon>Pterygota</taxon>
        <taxon>Neoptera</taxon>
        <taxon>Endopterygota</taxon>
        <taxon>Hymenoptera</taxon>
        <taxon>Apocrita</taxon>
        <taxon>Aculeata</taxon>
        <taxon>Apoidea</taxon>
        <taxon>Anthophila</taxon>
        <taxon>Apidae</taxon>
        <taxon>Apis</taxon>
    </lineage>
</organism>
<feature type="DNA-binding region" description="HMG box" evidence="1">
    <location>
        <begin position="63"/>
        <end position="130"/>
    </location>
</feature>
<evidence type="ECO:0000256" key="1">
    <source>
        <dbReference type="PROSITE-ProRule" id="PRU00267"/>
    </source>
</evidence>
<feature type="compositionally biased region" description="Low complexity" evidence="2">
    <location>
        <begin position="36"/>
        <end position="49"/>
    </location>
</feature>
<evidence type="ECO:0000313" key="4">
    <source>
        <dbReference type="EMBL" id="PBC28433.1"/>
    </source>
</evidence>
<dbReference type="OrthoDB" id="1919336at2759"/>
<dbReference type="Gene3D" id="1.10.30.10">
    <property type="entry name" value="High mobility group box domain"/>
    <property type="match status" value="1"/>
</dbReference>
<feature type="domain" description="HMG box" evidence="3">
    <location>
        <begin position="63"/>
        <end position="130"/>
    </location>
</feature>
<evidence type="ECO:0000313" key="5">
    <source>
        <dbReference type="Proteomes" id="UP000242457"/>
    </source>
</evidence>
<protein>
    <submittedName>
        <fullName evidence="4">High mobility group B protein</fullName>
    </submittedName>
</protein>
<dbReference type="EMBL" id="KZ288312">
    <property type="protein sequence ID" value="PBC28433.1"/>
    <property type="molecule type" value="Genomic_DNA"/>
</dbReference>
<feature type="region of interest" description="Disordered" evidence="2">
    <location>
        <begin position="1"/>
        <end position="65"/>
    </location>
</feature>
<keyword evidence="1" id="KW-0238">DNA-binding</keyword>
<dbReference type="InterPro" id="IPR009071">
    <property type="entry name" value="HMG_box_dom"/>
</dbReference>
<name>A0A2A3E9H9_APICC</name>
<dbReference type="SUPFAM" id="SSF47095">
    <property type="entry name" value="HMG-box"/>
    <property type="match status" value="1"/>
</dbReference>
<dbReference type="InterPro" id="IPR036910">
    <property type="entry name" value="HMG_box_dom_sf"/>
</dbReference>
<proteinExistence type="predicted"/>
<dbReference type="PROSITE" id="PS50118">
    <property type="entry name" value="HMG_BOX_2"/>
    <property type="match status" value="1"/>
</dbReference>
<sequence length="195" mass="22653">MDKNINQEKNCDGSNEENFKDGEYNTSKQIKKIIESKSNSKLKSNSLNQRAHSRSRSPYKSSRHWSSNAFINFVQDFRQNYDGVKSSRIFQMAGERWKKMSSDEKQPYLKAAMDIRNKKQNQQKTENTYKIENINIEQPKNDDSQKQEKPGKKEKKKKEPKRPNKNKNYTESDTDSITSGCSTDTNTSDISDMSS</sequence>
<accession>A0A2A3E9H9</accession>
<keyword evidence="1" id="KW-0539">Nucleus</keyword>
<dbReference type="AlphaFoldDB" id="A0A2A3E9H9"/>
<feature type="compositionally biased region" description="Basic and acidic residues" evidence="2">
    <location>
        <begin position="1"/>
        <end position="23"/>
    </location>
</feature>
<gene>
    <name evidence="4" type="ORF">APICC_04857</name>
</gene>